<dbReference type="RefSeq" id="WP_078319973.1">
    <property type="nucleotide sequence ID" value="NZ_FXTS01000005.1"/>
</dbReference>
<keyword evidence="10 11" id="KW-0368">Histidine biosynthesis</keyword>
<evidence type="ECO:0000256" key="2">
    <source>
        <dbReference type="ARBA" id="ARBA00001460"/>
    </source>
</evidence>
<comment type="catalytic activity">
    <reaction evidence="2">
        <text>1-(5-phospho-beta-D-ribosyl)-ATP + H2O = 1-(5-phospho-beta-D-ribosyl)-5'-AMP + diphosphate + H(+)</text>
        <dbReference type="Rhea" id="RHEA:22828"/>
        <dbReference type="ChEBI" id="CHEBI:15377"/>
        <dbReference type="ChEBI" id="CHEBI:15378"/>
        <dbReference type="ChEBI" id="CHEBI:33019"/>
        <dbReference type="ChEBI" id="CHEBI:59457"/>
        <dbReference type="ChEBI" id="CHEBI:73183"/>
        <dbReference type="EC" id="3.6.1.31"/>
    </reaction>
</comment>
<evidence type="ECO:0000256" key="6">
    <source>
        <dbReference type="ARBA" id="ARBA00008299"/>
    </source>
</evidence>
<dbReference type="EMBL" id="MTSD02000004">
    <property type="protein sequence ID" value="OOV86920.1"/>
    <property type="molecule type" value="Genomic_DNA"/>
</dbReference>
<evidence type="ECO:0000259" key="12">
    <source>
        <dbReference type="Pfam" id="PF01502"/>
    </source>
</evidence>
<evidence type="ECO:0000256" key="8">
    <source>
        <dbReference type="ARBA" id="ARBA00022605"/>
    </source>
</evidence>
<comment type="function">
    <text evidence="11">Catalyzes the hydrolysis of the adenine ring of phosphoribosyl-AMP.</text>
</comment>
<comment type="similarity">
    <text evidence="11">Belongs to the PRA-CH family.</text>
</comment>
<evidence type="ECO:0000256" key="7">
    <source>
        <dbReference type="ARBA" id="ARBA00022490"/>
    </source>
</evidence>
<keyword evidence="8 11" id="KW-0028">Amino-acid biosynthesis</keyword>
<comment type="similarity">
    <text evidence="6">In the N-terminal section; belongs to the PRA-CH family.</text>
</comment>
<dbReference type="Gene3D" id="3.10.20.810">
    <property type="entry name" value="Phosphoribosyl-AMP cyclohydrolase"/>
    <property type="match status" value="1"/>
</dbReference>
<dbReference type="Proteomes" id="UP000190064">
    <property type="component" value="Unassembled WGS sequence"/>
</dbReference>
<comment type="catalytic activity">
    <reaction evidence="1 11">
        <text>1-(5-phospho-beta-D-ribosyl)-5'-AMP + H2O = 1-(5-phospho-beta-D-ribosyl)-5-[(5-phospho-beta-D-ribosylamino)methylideneamino]imidazole-4-carboxamide</text>
        <dbReference type="Rhea" id="RHEA:20049"/>
        <dbReference type="ChEBI" id="CHEBI:15377"/>
        <dbReference type="ChEBI" id="CHEBI:58435"/>
        <dbReference type="ChEBI" id="CHEBI:59457"/>
        <dbReference type="EC" id="3.5.4.19"/>
    </reaction>
</comment>
<dbReference type="GO" id="GO:0004635">
    <property type="term" value="F:phosphoribosyl-AMP cyclohydrolase activity"/>
    <property type="evidence" value="ECO:0007669"/>
    <property type="project" value="UniProtKB-UniRule"/>
</dbReference>
<comment type="subunit">
    <text evidence="11">Homodimer.</text>
</comment>
<evidence type="ECO:0000256" key="3">
    <source>
        <dbReference type="ARBA" id="ARBA00005169"/>
    </source>
</evidence>
<comment type="similarity">
    <text evidence="5">In the C-terminal section; belongs to the PRA-PH family.</text>
</comment>
<evidence type="ECO:0000256" key="11">
    <source>
        <dbReference type="HAMAP-Rule" id="MF_01021"/>
    </source>
</evidence>
<comment type="caution">
    <text evidence="13">The sequence shown here is derived from an EMBL/GenBank/DDBJ whole genome shotgun (WGS) entry which is preliminary data.</text>
</comment>
<feature type="binding site" evidence="11">
    <location>
        <position position="98"/>
    </location>
    <ligand>
        <name>Mg(2+)</name>
        <dbReference type="ChEBI" id="CHEBI:18420"/>
    </ligand>
</feature>
<comment type="cofactor">
    <cofactor evidence="11">
        <name>Mg(2+)</name>
        <dbReference type="ChEBI" id="CHEBI:18420"/>
    </cofactor>
    <text evidence="11">Binds 1 Mg(2+) ion per subunit.</text>
</comment>
<feature type="domain" description="Phosphoribosyl-AMP cyclohydrolase" evidence="12">
    <location>
        <begin position="51"/>
        <end position="124"/>
    </location>
</feature>
<keyword evidence="11" id="KW-0862">Zinc</keyword>
<dbReference type="GO" id="GO:0000105">
    <property type="term" value="P:L-histidine biosynthetic process"/>
    <property type="evidence" value="ECO:0007669"/>
    <property type="project" value="UniProtKB-UniRule"/>
</dbReference>
<dbReference type="InterPro" id="IPR026660">
    <property type="entry name" value="PRA-CH"/>
</dbReference>
<name>A0A1T1HAZ5_OCELI</name>
<dbReference type="NCBIfam" id="NF000768">
    <property type="entry name" value="PRK00051.1"/>
    <property type="match status" value="1"/>
</dbReference>
<comment type="subcellular location">
    <subcellularLocation>
        <location evidence="11">Cytoplasm</location>
    </subcellularLocation>
</comment>
<organism evidence="13 14">
    <name type="scientific">Oceanospirillum linum</name>
    <dbReference type="NCBI Taxonomy" id="966"/>
    <lineage>
        <taxon>Bacteria</taxon>
        <taxon>Pseudomonadati</taxon>
        <taxon>Pseudomonadota</taxon>
        <taxon>Gammaproteobacteria</taxon>
        <taxon>Oceanospirillales</taxon>
        <taxon>Oceanospirillaceae</taxon>
        <taxon>Oceanospirillum</taxon>
    </lineage>
</organism>
<dbReference type="GO" id="GO:0005737">
    <property type="term" value="C:cytoplasm"/>
    <property type="evidence" value="ECO:0007669"/>
    <property type="project" value="UniProtKB-SubCell"/>
</dbReference>
<comment type="cofactor">
    <cofactor evidence="11">
        <name>Zn(2+)</name>
        <dbReference type="ChEBI" id="CHEBI:29105"/>
    </cofactor>
    <text evidence="11">Binds 1 zinc ion per subunit.</text>
</comment>
<dbReference type="PANTHER" id="PTHR42945">
    <property type="entry name" value="HISTIDINE BIOSYNTHESIS BIFUNCTIONAL PROTEIN"/>
    <property type="match status" value="1"/>
</dbReference>
<feature type="binding site" evidence="11">
    <location>
        <position position="100"/>
    </location>
    <ligand>
        <name>Mg(2+)</name>
        <dbReference type="ChEBI" id="CHEBI:18420"/>
    </ligand>
</feature>
<keyword evidence="11" id="KW-0460">Magnesium</keyword>
<dbReference type="UniPathway" id="UPA00031">
    <property type="reaction ID" value="UER00008"/>
</dbReference>
<evidence type="ECO:0000256" key="4">
    <source>
        <dbReference type="ARBA" id="ARBA00005204"/>
    </source>
</evidence>
<feature type="binding site" evidence="11">
    <location>
        <position position="122"/>
    </location>
    <ligand>
        <name>Zn(2+)</name>
        <dbReference type="ChEBI" id="CHEBI:29105"/>
        <note>ligand shared between dimeric partners</note>
    </ligand>
</feature>
<dbReference type="GO" id="GO:0008270">
    <property type="term" value="F:zinc ion binding"/>
    <property type="evidence" value="ECO:0007669"/>
    <property type="project" value="UniProtKB-UniRule"/>
</dbReference>
<evidence type="ECO:0000313" key="14">
    <source>
        <dbReference type="Proteomes" id="UP000190064"/>
    </source>
</evidence>
<dbReference type="PANTHER" id="PTHR42945:SF1">
    <property type="entry name" value="HISTIDINE BIOSYNTHESIS BIFUNCTIONAL PROTEIN HIS7"/>
    <property type="match status" value="1"/>
</dbReference>
<dbReference type="InterPro" id="IPR002496">
    <property type="entry name" value="PRib_AMP_CycHydrolase_dom"/>
</dbReference>
<reference evidence="13" key="1">
    <citation type="submission" date="2017-02" db="EMBL/GenBank/DDBJ databases">
        <title>Draft Genome Sequence of the Salt Water Bacterium Oceanospirillum linum ATCC 11336.</title>
        <authorList>
            <person name="Trachtenberg A.M."/>
            <person name="Carney J.G."/>
            <person name="Linnane J.D."/>
            <person name="Rheaume B.A."/>
            <person name="Pitts N.L."/>
            <person name="Mykles D.L."/>
            <person name="Maclea K.S."/>
        </authorList>
    </citation>
    <scope>NUCLEOTIDE SEQUENCE [LARGE SCALE GENOMIC DNA]</scope>
    <source>
        <strain evidence="13">ATCC 11336</strain>
    </source>
</reference>
<evidence type="ECO:0000256" key="10">
    <source>
        <dbReference type="ARBA" id="ARBA00023102"/>
    </source>
</evidence>
<keyword evidence="9 11" id="KW-0378">Hydrolase</keyword>
<dbReference type="HAMAP" id="MF_01021">
    <property type="entry name" value="HisI"/>
    <property type="match status" value="1"/>
</dbReference>
<keyword evidence="11" id="KW-0479">Metal-binding</keyword>
<feature type="binding site" evidence="11">
    <location>
        <position position="115"/>
    </location>
    <ligand>
        <name>Zn(2+)</name>
        <dbReference type="ChEBI" id="CHEBI:29105"/>
        <note>ligand shared between dimeric partners</note>
    </ligand>
</feature>
<proteinExistence type="inferred from homology"/>
<keyword evidence="7 11" id="KW-0963">Cytoplasm</keyword>
<comment type="pathway">
    <text evidence="4">Amino-acid biosynthesis; L-histidine biosynthesis; L-histidine from 5-phospho-alpha-D-ribose 1-diphosphate: step 2/9.</text>
</comment>
<comment type="pathway">
    <text evidence="3 11">Amino-acid biosynthesis; L-histidine biosynthesis; L-histidine from 5-phospho-alpha-D-ribose 1-diphosphate: step 3/9.</text>
</comment>
<protein>
    <recommendedName>
        <fullName evidence="11">Phosphoribosyl-AMP cyclohydrolase</fullName>
        <shortName evidence="11">PRA-CH</shortName>
        <ecNumber evidence="11">3.5.4.19</ecNumber>
    </recommendedName>
</protein>
<keyword evidence="14" id="KW-1185">Reference proteome</keyword>
<sequence length="148" mass="17078">MTSVPFNWKLLEKAELNQSFDLETALNHLKFNDDGLIPAIAQQHDTHEVVMMAWMNLDSIKETLKTQRVCYWSRSRQAYWRKGESSGQIQHLKELRIDCDGDTLLLLVDQIGPACHTGRRSCFYAVADQNELRVNSEPLINPEELYGK</sequence>
<dbReference type="SUPFAM" id="SSF141734">
    <property type="entry name" value="HisI-like"/>
    <property type="match status" value="1"/>
</dbReference>
<dbReference type="EC" id="3.5.4.19" evidence="11"/>
<evidence type="ECO:0000256" key="9">
    <source>
        <dbReference type="ARBA" id="ARBA00022801"/>
    </source>
</evidence>
<gene>
    <name evidence="11" type="primary">hisI</name>
    <name evidence="13" type="ORF">BTA35_0211550</name>
</gene>
<dbReference type="GO" id="GO:0000287">
    <property type="term" value="F:magnesium ion binding"/>
    <property type="evidence" value="ECO:0007669"/>
    <property type="project" value="UniProtKB-UniRule"/>
</dbReference>
<accession>A0A1T1HAZ5</accession>
<dbReference type="STRING" id="966.BTA35_0211550"/>
<feature type="binding site" evidence="11">
    <location>
        <position position="99"/>
    </location>
    <ligand>
        <name>Zn(2+)</name>
        <dbReference type="ChEBI" id="CHEBI:29105"/>
        <note>ligand shared between dimeric partners</note>
    </ligand>
</feature>
<dbReference type="AlphaFoldDB" id="A0A1T1HAZ5"/>
<dbReference type="Pfam" id="PF01502">
    <property type="entry name" value="PRA-CH"/>
    <property type="match status" value="1"/>
</dbReference>
<dbReference type="GO" id="GO:0004636">
    <property type="term" value="F:phosphoribosyl-ATP diphosphatase activity"/>
    <property type="evidence" value="ECO:0007669"/>
    <property type="project" value="UniProtKB-EC"/>
</dbReference>
<evidence type="ECO:0000256" key="1">
    <source>
        <dbReference type="ARBA" id="ARBA00000024"/>
    </source>
</evidence>
<dbReference type="FunFam" id="3.10.20.810:FF:000001">
    <property type="entry name" value="Histidine biosynthesis bifunctional protein HisIE"/>
    <property type="match status" value="1"/>
</dbReference>
<evidence type="ECO:0000313" key="13">
    <source>
        <dbReference type="EMBL" id="OOV86920.1"/>
    </source>
</evidence>
<feature type="binding site" evidence="11">
    <location>
        <position position="102"/>
    </location>
    <ligand>
        <name>Mg(2+)</name>
        <dbReference type="ChEBI" id="CHEBI:18420"/>
    </ligand>
</feature>
<evidence type="ECO:0000256" key="5">
    <source>
        <dbReference type="ARBA" id="ARBA00007731"/>
    </source>
</evidence>
<dbReference type="InterPro" id="IPR038019">
    <property type="entry name" value="PRib_AMP_CycHydrolase_sf"/>
</dbReference>